<dbReference type="Gene3D" id="3.90.1150.10">
    <property type="entry name" value="Aspartate Aminotransferase, domain 1"/>
    <property type="match status" value="1"/>
</dbReference>
<keyword evidence="5" id="KW-1185">Reference proteome</keyword>
<name>A0ABV8B4G3_9BACI</name>
<accession>A0ABV8B4G3</accession>
<evidence type="ECO:0000313" key="4">
    <source>
        <dbReference type="EMBL" id="MFC3884190.1"/>
    </source>
</evidence>
<dbReference type="InterPro" id="IPR015421">
    <property type="entry name" value="PyrdxlP-dep_Trfase_major"/>
</dbReference>
<dbReference type="InterPro" id="IPR000277">
    <property type="entry name" value="Cys/Met-Metab_PyrdxlP-dep_enz"/>
</dbReference>
<dbReference type="RefSeq" id="WP_377915403.1">
    <property type="nucleotide sequence ID" value="NZ_JBHRZT010000052.1"/>
</dbReference>
<comment type="cofactor">
    <cofactor evidence="1 3">
        <name>pyridoxal 5'-phosphate</name>
        <dbReference type="ChEBI" id="CHEBI:597326"/>
    </cofactor>
</comment>
<evidence type="ECO:0000256" key="1">
    <source>
        <dbReference type="ARBA" id="ARBA00001933"/>
    </source>
</evidence>
<dbReference type="SUPFAM" id="SSF53383">
    <property type="entry name" value="PLP-dependent transferases"/>
    <property type="match status" value="1"/>
</dbReference>
<sequence length="381" mass="41783">MHIETLLVRSGVGKDPSTGSITTPIYQSSTFQHPRLGESTGYDYSRTANPTRTALEDAIAVLESGAAGFAFSSGMAAIAAVFNLFKNGDHLIVSEDLYGGTYRLLSDILQDIGVSVSYVNTANIDAVKEGVQSNTKAIFIETPTNPLMQVTDIAAMVEISQQHQLLTIVDNTFLSPYCQRPIELGADIVVHSASKYIGGHNDVIAGLVVTRCSELGEKVKFYQNAIGAILGPQDSWLLLRGVKTLGLRMEKHQENALKIAHWLVEQPDVEHVYYPGLETHPGYEIMKKQSSGFGGMLSFSVRDENLVPYLLENLKLITFAESLGGVESLITFPARQTHADIPEEIRNAIGVTNRLLRFSVGIEHADDIIQDLKEVFDAYRK</sequence>
<gene>
    <name evidence="4" type="ORF">ACFOU2_12105</name>
</gene>
<dbReference type="PANTHER" id="PTHR11808:SF90">
    <property type="entry name" value="CYSTATHIONINE GAMMA-SYNTHASE"/>
    <property type="match status" value="1"/>
</dbReference>
<comment type="similarity">
    <text evidence="3">Belongs to the trans-sulfuration enzymes family.</text>
</comment>
<dbReference type="PANTHER" id="PTHR11808">
    <property type="entry name" value="TRANS-SULFURATION ENZYME FAMILY MEMBER"/>
    <property type="match status" value="1"/>
</dbReference>
<proteinExistence type="inferred from homology"/>
<comment type="caution">
    <text evidence="4">The sequence shown here is derived from an EMBL/GenBank/DDBJ whole genome shotgun (WGS) entry which is preliminary data.</text>
</comment>
<keyword evidence="2 3" id="KW-0663">Pyridoxal phosphate</keyword>
<evidence type="ECO:0000256" key="3">
    <source>
        <dbReference type="RuleBase" id="RU362118"/>
    </source>
</evidence>
<dbReference type="Gene3D" id="3.40.640.10">
    <property type="entry name" value="Type I PLP-dependent aspartate aminotransferase-like (Major domain)"/>
    <property type="match status" value="1"/>
</dbReference>
<organism evidence="4 5">
    <name type="scientific">Bacillus songklensis</name>
    <dbReference type="NCBI Taxonomy" id="1069116"/>
    <lineage>
        <taxon>Bacteria</taxon>
        <taxon>Bacillati</taxon>
        <taxon>Bacillota</taxon>
        <taxon>Bacilli</taxon>
        <taxon>Bacillales</taxon>
        <taxon>Bacillaceae</taxon>
        <taxon>Bacillus</taxon>
    </lineage>
</organism>
<reference evidence="5" key="1">
    <citation type="journal article" date="2019" name="Int. J. Syst. Evol. Microbiol.">
        <title>The Global Catalogue of Microorganisms (GCM) 10K type strain sequencing project: providing services to taxonomists for standard genome sequencing and annotation.</title>
        <authorList>
            <consortium name="The Broad Institute Genomics Platform"/>
            <consortium name="The Broad Institute Genome Sequencing Center for Infectious Disease"/>
            <person name="Wu L."/>
            <person name="Ma J."/>
        </authorList>
    </citation>
    <scope>NUCLEOTIDE SEQUENCE [LARGE SCALE GENOMIC DNA]</scope>
    <source>
        <strain evidence="5">CCUG 61889</strain>
    </source>
</reference>
<dbReference type="Proteomes" id="UP001595752">
    <property type="component" value="Unassembled WGS sequence"/>
</dbReference>
<evidence type="ECO:0000313" key="5">
    <source>
        <dbReference type="Proteomes" id="UP001595752"/>
    </source>
</evidence>
<dbReference type="CDD" id="cd00614">
    <property type="entry name" value="CGS_like"/>
    <property type="match status" value="1"/>
</dbReference>
<dbReference type="InterPro" id="IPR015424">
    <property type="entry name" value="PyrdxlP-dep_Trfase"/>
</dbReference>
<dbReference type="EMBL" id="JBHRZT010000052">
    <property type="protein sequence ID" value="MFC3884190.1"/>
    <property type="molecule type" value="Genomic_DNA"/>
</dbReference>
<dbReference type="PIRSF" id="PIRSF001434">
    <property type="entry name" value="CGS"/>
    <property type="match status" value="1"/>
</dbReference>
<evidence type="ECO:0000256" key="2">
    <source>
        <dbReference type="ARBA" id="ARBA00022898"/>
    </source>
</evidence>
<protein>
    <submittedName>
        <fullName evidence="4">Trans-sulfuration enzyme family protein</fullName>
    </submittedName>
</protein>
<dbReference type="InterPro" id="IPR015422">
    <property type="entry name" value="PyrdxlP-dep_Trfase_small"/>
</dbReference>
<dbReference type="Pfam" id="PF01053">
    <property type="entry name" value="Cys_Met_Meta_PP"/>
    <property type="match status" value="1"/>
</dbReference>